<keyword evidence="1" id="KW-0472">Membrane</keyword>
<evidence type="ECO:0000256" key="1">
    <source>
        <dbReference type="SAM" id="Phobius"/>
    </source>
</evidence>
<proteinExistence type="predicted"/>
<evidence type="ECO:0000313" key="3">
    <source>
        <dbReference type="Proteomes" id="UP001295684"/>
    </source>
</evidence>
<keyword evidence="1" id="KW-1133">Transmembrane helix</keyword>
<feature type="transmembrane region" description="Helical" evidence="1">
    <location>
        <begin position="32"/>
        <end position="51"/>
    </location>
</feature>
<evidence type="ECO:0000313" key="2">
    <source>
        <dbReference type="EMBL" id="CAI2373361.1"/>
    </source>
</evidence>
<organism evidence="2 3">
    <name type="scientific">Euplotes crassus</name>
    <dbReference type="NCBI Taxonomy" id="5936"/>
    <lineage>
        <taxon>Eukaryota</taxon>
        <taxon>Sar</taxon>
        <taxon>Alveolata</taxon>
        <taxon>Ciliophora</taxon>
        <taxon>Intramacronucleata</taxon>
        <taxon>Spirotrichea</taxon>
        <taxon>Hypotrichia</taxon>
        <taxon>Euplotida</taxon>
        <taxon>Euplotidae</taxon>
        <taxon>Moneuplotes</taxon>
    </lineage>
</organism>
<dbReference type="AlphaFoldDB" id="A0AAD1XIN9"/>
<sequence length="62" mass="7333">MGLIFTTAWLTHIVSSKDFYHTKANSQEANYFGFMIFLILTYFLSWFPYLIHETIVVATKTY</sequence>
<name>A0AAD1XIN9_EUPCR</name>
<keyword evidence="1" id="KW-0812">Transmembrane</keyword>
<gene>
    <name evidence="2" type="ORF">ECRASSUSDP1_LOCUS14705</name>
</gene>
<reference evidence="2" key="1">
    <citation type="submission" date="2023-07" db="EMBL/GenBank/DDBJ databases">
        <authorList>
            <consortium name="AG Swart"/>
            <person name="Singh M."/>
            <person name="Singh A."/>
            <person name="Seah K."/>
            <person name="Emmerich C."/>
        </authorList>
    </citation>
    <scope>NUCLEOTIDE SEQUENCE</scope>
    <source>
        <strain evidence="2">DP1</strain>
    </source>
</reference>
<dbReference type="Proteomes" id="UP001295684">
    <property type="component" value="Unassembled WGS sequence"/>
</dbReference>
<comment type="caution">
    <text evidence="2">The sequence shown here is derived from an EMBL/GenBank/DDBJ whole genome shotgun (WGS) entry which is preliminary data.</text>
</comment>
<keyword evidence="3" id="KW-1185">Reference proteome</keyword>
<accession>A0AAD1XIN9</accession>
<protein>
    <submittedName>
        <fullName evidence="2">Uncharacterized protein</fullName>
    </submittedName>
</protein>
<dbReference type="EMBL" id="CAMPGE010014704">
    <property type="protein sequence ID" value="CAI2373361.1"/>
    <property type="molecule type" value="Genomic_DNA"/>
</dbReference>